<dbReference type="InterPro" id="IPR001647">
    <property type="entry name" value="HTH_TetR"/>
</dbReference>
<dbReference type="Gene3D" id="1.10.357.10">
    <property type="entry name" value="Tetracycline Repressor, domain 2"/>
    <property type="match status" value="1"/>
</dbReference>
<dbReference type="InterPro" id="IPR009057">
    <property type="entry name" value="Homeodomain-like_sf"/>
</dbReference>
<evidence type="ECO:0000256" key="1">
    <source>
        <dbReference type="ARBA" id="ARBA00023125"/>
    </source>
</evidence>
<evidence type="ECO:0000256" key="2">
    <source>
        <dbReference type="PROSITE-ProRule" id="PRU00335"/>
    </source>
</evidence>
<keyword evidence="1 2" id="KW-0238">DNA-binding</keyword>
<dbReference type="SUPFAM" id="SSF46689">
    <property type="entry name" value="Homeodomain-like"/>
    <property type="match status" value="1"/>
</dbReference>
<keyword evidence="5" id="KW-1185">Reference proteome</keyword>
<gene>
    <name evidence="4" type="ORF">GFB49_08705</name>
</gene>
<proteinExistence type="predicted"/>
<dbReference type="SUPFAM" id="SSF48498">
    <property type="entry name" value="Tetracyclin repressor-like, C-terminal domain"/>
    <property type="match status" value="1"/>
</dbReference>
<feature type="domain" description="HTH tetR-type" evidence="3">
    <location>
        <begin position="10"/>
        <end position="70"/>
    </location>
</feature>
<dbReference type="InterPro" id="IPR036271">
    <property type="entry name" value="Tet_transcr_reg_TetR-rel_C_sf"/>
</dbReference>
<evidence type="ECO:0000259" key="3">
    <source>
        <dbReference type="PROSITE" id="PS50977"/>
    </source>
</evidence>
<comment type="caution">
    <text evidence="4">The sequence shown here is derived from an EMBL/GenBank/DDBJ whole genome shotgun (WGS) entry which is preliminary data.</text>
</comment>
<evidence type="ECO:0000313" key="4">
    <source>
        <dbReference type="EMBL" id="MQQ08528.1"/>
    </source>
</evidence>
<dbReference type="GO" id="GO:0000976">
    <property type="term" value="F:transcription cis-regulatory region binding"/>
    <property type="evidence" value="ECO:0007669"/>
    <property type="project" value="TreeGrafter"/>
</dbReference>
<feature type="DNA-binding region" description="H-T-H motif" evidence="2">
    <location>
        <begin position="33"/>
        <end position="52"/>
    </location>
</feature>
<dbReference type="Proteomes" id="UP000444174">
    <property type="component" value="Unassembled WGS sequence"/>
</dbReference>
<dbReference type="Pfam" id="PF00440">
    <property type="entry name" value="TetR_N"/>
    <property type="match status" value="1"/>
</dbReference>
<dbReference type="PROSITE" id="PS50977">
    <property type="entry name" value="HTH_TETR_2"/>
    <property type="match status" value="1"/>
</dbReference>
<evidence type="ECO:0000313" key="5">
    <source>
        <dbReference type="Proteomes" id="UP000444174"/>
    </source>
</evidence>
<dbReference type="PRINTS" id="PR00455">
    <property type="entry name" value="HTHTETR"/>
</dbReference>
<protein>
    <submittedName>
        <fullName evidence="4">TetR family transcriptional regulator</fullName>
    </submittedName>
</protein>
<sequence>MSRAPQKRRLETRAKLLLVAQEIVSEQGYSGLRVEDVVARAGVAKGTLFSHFGDKDGLLAVLIGGEVMGQLDQIHGLGSPESIHDLTERLFVHVDFVAKDRMIFDILLRYSGATGSETNEVVAASFTRRCDLVTGWISQMQTAGTVRTGLDPEFLAEGIEAFLAHVLAISFCMEHELRDPKAALPPFLHAWLSP</sequence>
<organism evidence="4 5">
    <name type="scientific">Tritonibacter litoralis</name>
    <dbReference type="NCBI Taxonomy" id="2662264"/>
    <lineage>
        <taxon>Bacteria</taxon>
        <taxon>Pseudomonadati</taxon>
        <taxon>Pseudomonadota</taxon>
        <taxon>Alphaproteobacteria</taxon>
        <taxon>Rhodobacterales</taxon>
        <taxon>Paracoccaceae</taxon>
        <taxon>Tritonibacter</taxon>
    </lineage>
</organism>
<accession>A0A843YFB3</accession>
<dbReference type="InterPro" id="IPR050109">
    <property type="entry name" value="HTH-type_TetR-like_transc_reg"/>
</dbReference>
<dbReference type="AlphaFoldDB" id="A0A843YFB3"/>
<name>A0A843YFB3_9RHOB</name>
<dbReference type="RefSeq" id="WP_153215470.1">
    <property type="nucleotide sequence ID" value="NZ_WIBF01000004.1"/>
</dbReference>
<dbReference type="PANTHER" id="PTHR30055:SF146">
    <property type="entry name" value="HTH-TYPE TRANSCRIPTIONAL DUAL REGULATOR CECR"/>
    <property type="match status" value="1"/>
</dbReference>
<dbReference type="GO" id="GO:0003700">
    <property type="term" value="F:DNA-binding transcription factor activity"/>
    <property type="evidence" value="ECO:0007669"/>
    <property type="project" value="TreeGrafter"/>
</dbReference>
<dbReference type="EMBL" id="WIBF01000004">
    <property type="protein sequence ID" value="MQQ08528.1"/>
    <property type="molecule type" value="Genomic_DNA"/>
</dbReference>
<dbReference type="PANTHER" id="PTHR30055">
    <property type="entry name" value="HTH-TYPE TRANSCRIPTIONAL REGULATOR RUTR"/>
    <property type="match status" value="1"/>
</dbReference>
<reference evidence="4 5" key="1">
    <citation type="submission" date="2019-10" db="EMBL/GenBank/DDBJ databases">
        <title>Epibacterium sp. nov., isolated from seawater.</title>
        <authorList>
            <person name="Zhang X."/>
            <person name="Li N."/>
        </authorList>
    </citation>
    <scope>NUCLEOTIDE SEQUENCE [LARGE SCALE GENOMIC DNA]</scope>
    <source>
        <strain evidence="4 5">SM1979</strain>
    </source>
</reference>